<dbReference type="KEGG" id="cat:CA2559_01455"/>
<dbReference type="InterPro" id="IPR043555">
    <property type="entry name" value="SRPX-like"/>
</dbReference>
<dbReference type="Pfam" id="PF16184">
    <property type="entry name" value="Cadherin_3"/>
    <property type="match status" value="1"/>
</dbReference>
<dbReference type="Gene3D" id="2.60.40.10">
    <property type="entry name" value="Immunoglobulins"/>
    <property type="match status" value="3"/>
</dbReference>
<evidence type="ECO:0000256" key="12">
    <source>
        <dbReference type="ARBA" id="ARBA00023136"/>
    </source>
</evidence>
<keyword evidence="4" id="KW-0808">Transferase</keyword>
<feature type="domain" description="HYR" evidence="19">
    <location>
        <begin position="726"/>
        <end position="808"/>
    </location>
</feature>
<keyword evidence="10" id="KW-0067">ATP-binding</keyword>
<keyword evidence="21" id="KW-1185">Reference proteome</keyword>
<keyword evidence="7" id="KW-0677">Repeat</keyword>
<feature type="signal peptide" evidence="18">
    <location>
        <begin position="1"/>
        <end position="22"/>
    </location>
</feature>
<dbReference type="OrthoDB" id="9805017at2"/>
<evidence type="ECO:0000256" key="18">
    <source>
        <dbReference type="SAM" id="SignalP"/>
    </source>
</evidence>
<evidence type="ECO:0000256" key="3">
    <source>
        <dbReference type="ARBA" id="ARBA00022475"/>
    </source>
</evidence>
<name>A3U563_CROAH</name>
<feature type="region of interest" description="Disordered" evidence="17">
    <location>
        <begin position="1256"/>
        <end position="1278"/>
    </location>
</feature>
<evidence type="ECO:0000256" key="14">
    <source>
        <dbReference type="ARBA" id="ARBA00023157"/>
    </source>
</evidence>
<sequence>MNKITLWCSALFIIIGSFTATSQTEGTDFPSGPTTDSNFTFNLVAGANTFSGSLDTPTDSQDNWQIVIGAGQTITSITYTIQNNFGISNGFFAFGPNQEAFVTYPPSFSGSISSSPFFTSPGTYAAAVVANIAESASWSVTINVTQAPVAGPPTVTSNIIGVGFSENGPAIALNNQVSISDSSNITQMVITERSGAAGSDENDILTLSNSNGYSISSSADKSQWTITGNGSAAQATAALRSVMYQNTGQNPTIFGTNNGRGYNLSVTNALGLTTNIDSSEYYSLGFALIINDAPTSVINNTLTANNLDSTVITSTHLLGLDPDDRETGLVFTVSNVPSNGNLRLNGIILSINGTFTQSDINNNRLTYENTNGSASTDSFVFNLSDGGEDGAAAISGRTFSITIESGDTTAPRIDSIVRVDPINRETNENRISFDITFNEPVSNISLNDFELIGSSSLISDFSQQATTRYRLAYENGNLSNINGIVSLGLSSGYSITDLAGNSLVNTTPIGVNEDYLLDNLGPVVTSVTVPVSATYTTGQNLDFIINFNENAIVNTFGGTPQLSIVIGTITKQAAYVSGSGSNGLLFRYTVLDGDLDTDGVEVGTLMINGGSIADTLGNNANLTLSNIGNTNGVLVGNPCTNPDTPAISASSENVCPGESVVLTITGNLNDATQWAIYSGSCGGTLVGTTTTTTFEVTPNSNTQYLVRGEGGCAISAGCGSVTVMAEDTEAPTVICPEDIVVSNDPGNYGAIVTYPSAITADNCSSELFVSYSQESGTFFPVGSTQVTVTVNEGNSPEATNTQILTLGNGNDGEAIAFNPTNGVLFHASGISDGNQYFEPINLSTLTVGANIAPGNTYPAGIEQEVVGMVYYPPLNGFVAMDRDENIALINTDNGTFSLLSTLDRDYIRGYAVNGNSVFGVDPFSSALVEFDPTTGVTLSTVPVVIDGVEITSGSNGLSTSPITGITYIVYKLSGGLRGLASIDLSTGIGESIGSTGTKIAGISFSADGTLYGVSGDGANPAETLYRFDSISSNSATCTFNVIVNDTEAPTITCPDDIIVNSDPGSCEAIVNYNFPTTTDNCSVNSTSDNITFSFTGAPESFIVPAGVTEIFIQSWGAQGQAITVDDYQNSVGGLGGYSEGILSVTPGETLEIYVGGTGTNGVGGFNGGGTGGVALAGGGGSNGFGGSGGGSSDVRQGGSDLINRVIVAGGGGGGGRSYVNGSCVPCGVGGDGGDGGGITGVNGEDPADPNYNSYFNPGSGGSGATATAGGSGGMGTQGTNGNPGAFGLGGNGLPANYGVASGGGGGGYYGGGSGAIPTSGSGAAAGGGAGGSSYLGTLTNSVTTTGIRSGNGEIILSYEGCVEISQTEGLPSGSAFPVGITTNTFIATDASGNTSTCSFTITVEDSEGPIADVLILDDVVGECQVNSIGAPTATDACEGQVIGLTDAIFPITENTTITWTYQDSSGNMLTQTQNVLITDTTPPVANMMTLEDINEQCQVDSLVAPTATDNCSGQINGTSNTAFPISESTTITWTYEDEAGNISTQTQEIIIEDTEAPTVTCPENIVVSNDPGLCGAVVNFDIPEFSDNCVIDNDVQVTLSFTGSSTFGSPYTESGMVITAFASEHIDAPWPVGCGDGQGMLIHSNTGNTWEYNGGETFTPSSFIACQTGMRFTALPSMATFIPEETGLNVFPSNEDWRNITGLIWENTSTSDVSLDNFILNESGIQQTAGLPSGSEFPIGTTTITYEVTDNSGNQTTCSFDVTVNDTEAPVVECQDVTVELDNNGVATITQDDVIANLISSSVTYSIDQSGTFAPIDISANSTQVVLSDDSVSGAIPLGFDFSFFNNDYSEYYISSNGFLKFGSGLDNGCCGGQLLPNTSTPNNLIAFAWDDLFPQGSGSITYATTGVAPNRIAVLQFTDIPFCCNSTPQVTTQVKLFESTNVIEIHSTSVTGSPMTQGIENIDGTIGLTVAGRNSANWNTQNDFVAFVPEGDQSVADNCGLVYDIALSQDTFTCDDIGENTVTITVTDEAGNVGTCDAVVTIEDNSVPVATAMDITVQLDENGTVTITGDDINNGSTDNCIESITVTPNSFNCSNTETPVEVTMTVTDIGGNIATDTAMVTIEDTILPIANAMNATVQLDENGVATITVQDINDGSSDICGIETLSVSPSTFDCSNLDTPVEVTLMVTDNNGNSSTDTAMVTVQDNLAPAADLLVLEDVMAQCQVDNISAPTATDNCVGSVIGTTVTTFPITEQGTTIVTWTYEDESGNTSTQTQNVIIEDITSPTPDVMTLSDVEAECQVDTLVAPTATDNCVGDVTVTNDANLPISTQGTTVITWTYEDENGNTSTQTQNVVIEDVTSPTPDVIALSDIEAECQVDALVAPTATDNCSGDVIVSNDADLPITTQGTTVITWMYEDVNGNSSSQTQNVVIEDVTSPIPDMMTLSDVEAECQVDALVAPTATDNCAGDVIVSNDADLPITAQGTTVITWTYEDVNGNVSTQTQNVVIEDVSGPVADAGTLEDITAECIVESIIIPSATDNCTGPVQGTTDTVFPIEVQGITEITWTYEDDNGNITTQTQNVIIEDVTAPVPIVAVLPDISEDCAVLSLPIPKALDNCSGSVSGVTTTVLPITTPGTTVVVWSYTDDVGNVSTQTQNVTVNNSPLDQVVFNDESFIYDGDIQDIEVLNLPNGASVVYSTTPSTGIPNGAINAGIYTVSAVITPPSTSPNCDEITLTATLTIDRSTQEIVFNPIPVKEIGVDPDFQLMAEASSGLPITYTYTYTGTNQPADVSAEGFVTLLATGQVTITANQEGDSNYLPATPVSQELIIESSNANINTITIDGQVYNDPDNLVNYIIDCGSTVNSVQVVIDAEPSAIVTPATVFEIETPVPGIYLQDVVVTSQNGSMVRTYTIRVEKQFLFNDIAEQKFDNVLLVNNNPNTNGGYSFVAYEWYKDNVLVGTEQYYSAGATTSDLLDPNATYFVKMTTVSGDVLQTCAINIELQHSYSISVTPNPTTQLNRTLNVSADIPATELDNMIYTVFNMSGKVLKQGRYDAISHTVRLPETIQSGIYMINFSSPNVNKVIKLIVE</sequence>
<dbReference type="eggNOG" id="COG3291">
    <property type="taxonomic scope" value="Bacteria"/>
</dbReference>
<evidence type="ECO:0000256" key="10">
    <source>
        <dbReference type="ARBA" id="ARBA00022840"/>
    </source>
</evidence>
<proteinExistence type="predicted"/>
<evidence type="ECO:0000256" key="4">
    <source>
        <dbReference type="ARBA" id="ARBA00022679"/>
    </source>
</evidence>
<keyword evidence="9" id="KW-0418">Kinase</keyword>
<evidence type="ECO:0000256" key="16">
    <source>
        <dbReference type="ARBA" id="ARBA00023180"/>
    </source>
</evidence>
<reference evidence="20 21" key="1">
    <citation type="journal article" date="2010" name="J. Bacteriol.">
        <title>The complete genome sequence of Croceibacter atlanticus HTCC2559T.</title>
        <authorList>
            <person name="Oh H.M."/>
            <person name="Kang I."/>
            <person name="Ferriera S."/>
            <person name="Giovannoni S.J."/>
            <person name="Cho J.C."/>
        </authorList>
    </citation>
    <scope>NUCLEOTIDE SEQUENCE [LARGE SCALE GENOMIC DNA]</scope>
    <source>
        <strain evidence="21">ATCC BAA-628 / HTCC2559 / KCTC 12090</strain>
    </source>
</reference>
<evidence type="ECO:0000256" key="11">
    <source>
        <dbReference type="ARBA" id="ARBA00022989"/>
    </source>
</evidence>
<dbReference type="eggNOG" id="COG2931">
    <property type="taxonomic scope" value="Bacteria"/>
</dbReference>
<dbReference type="eggNOG" id="COG0747">
    <property type="taxonomic scope" value="Bacteria"/>
</dbReference>
<evidence type="ECO:0000256" key="6">
    <source>
        <dbReference type="ARBA" id="ARBA00022729"/>
    </source>
</evidence>
<dbReference type="InterPro" id="IPR026444">
    <property type="entry name" value="Secre_tail"/>
</dbReference>
<evidence type="ECO:0000259" key="19">
    <source>
        <dbReference type="PROSITE" id="PS50825"/>
    </source>
</evidence>
<evidence type="ECO:0000256" key="1">
    <source>
        <dbReference type="ARBA" id="ARBA00004251"/>
    </source>
</evidence>
<dbReference type="eggNOG" id="COG3210">
    <property type="taxonomic scope" value="Bacteria"/>
</dbReference>
<protein>
    <recommendedName>
        <fullName evidence="2">receptor protein-tyrosine kinase</fullName>
        <ecNumber evidence="2">2.7.10.1</ecNumber>
    </recommendedName>
</protein>
<evidence type="ECO:0000256" key="8">
    <source>
        <dbReference type="ARBA" id="ARBA00022741"/>
    </source>
</evidence>
<dbReference type="eggNOG" id="COG2911">
    <property type="taxonomic scope" value="Bacteria"/>
</dbReference>
<evidence type="ECO:0000256" key="5">
    <source>
        <dbReference type="ARBA" id="ARBA00022692"/>
    </source>
</evidence>
<evidence type="ECO:0000256" key="17">
    <source>
        <dbReference type="SAM" id="MobiDB-lite"/>
    </source>
</evidence>
<dbReference type="PANTHER" id="PTHR46343:SF2">
    <property type="entry name" value="SUSHI_VON WILLEBRAND FACTOR TYPE A_EGF_PENTRAXIN DOMAIN-CONTAINING 1"/>
    <property type="match status" value="1"/>
</dbReference>
<dbReference type="PROSITE" id="PS50825">
    <property type="entry name" value="HYR"/>
    <property type="match status" value="3"/>
</dbReference>
<evidence type="ECO:0000256" key="9">
    <source>
        <dbReference type="ARBA" id="ARBA00022777"/>
    </source>
</evidence>
<keyword evidence="13" id="KW-0829">Tyrosine-protein kinase</keyword>
<keyword evidence="16" id="KW-0325">Glycoprotein</keyword>
<dbReference type="GeneID" id="89452092"/>
<evidence type="ECO:0000256" key="2">
    <source>
        <dbReference type="ARBA" id="ARBA00011902"/>
    </source>
</evidence>
<dbReference type="eggNOG" id="COG1404">
    <property type="taxonomic scope" value="Bacteria"/>
</dbReference>
<dbReference type="PANTHER" id="PTHR46343">
    <property type="entry name" value="HYR DOMAIN-CONTAINING PROTEIN"/>
    <property type="match status" value="1"/>
</dbReference>
<evidence type="ECO:0000256" key="7">
    <source>
        <dbReference type="ARBA" id="ARBA00022737"/>
    </source>
</evidence>
<keyword evidence="3" id="KW-1003">Cell membrane</keyword>
<dbReference type="Pfam" id="PF12810">
    <property type="entry name" value="ALK_LTK_GRD"/>
    <property type="match status" value="1"/>
</dbReference>
<accession>A3U563</accession>
<keyword evidence="14" id="KW-1015">Disulfide bond</keyword>
<dbReference type="Pfam" id="PF02494">
    <property type="entry name" value="HYR"/>
    <property type="match status" value="3"/>
</dbReference>
<keyword evidence="5" id="KW-0812">Transmembrane</keyword>
<dbReference type="InterPro" id="IPR055163">
    <property type="entry name" value="ALK/LTK-like_GRD"/>
</dbReference>
<dbReference type="eggNOG" id="COG2866">
    <property type="taxonomic scope" value="Bacteria"/>
</dbReference>
<dbReference type="PROSITE" id="PS51854">
    <property type="entry name" value="CSPG"/>
    <property type="match status" value="1"/>
</dbReference>
<dbReference type="InterPro" id="IPR013783">
    <property type="entry name" value="Ig-like_fold"/>
</dbReference>
<dbReference type="RefSeq" id="WP_013186058.1">
    <property type="nucleotide sequence ID" value="NC_014230.1"/>
</dbReference>
<feature type="compositionally biased region" description="Gly residues" evidence="17">
    <location>
        <begin position="1258"/>
        <end position="1278"/>
    </location>
</feature>
<dbReference type="InterPro" id="IPR039005">
    <property type="entry name" value="CSPG_rpt"/>
</dbReference>
<dbReference type="GO" id="GO:0005524">
    <property type="term" value="F:ATP binding"/>
    <property type="evidence" value="ECO:0007669"/>
    <property type="project" value="UniProtKB-KW"/>
</dbReference>
<dbReference type="EC" id="2.7.10.1" evidence="2"/>
<evidence type="ECO:0000256" key="15">
    <source>
        <dbReference type="ARBA" id="ARBA00023170"/>
    </source>
</evidence>
<evidence type="ECO:0000313" key="21">
    <source>
        <dbReference type="Proteomes" id="UP000002297"/>
    </source>
</evidence>
<dbReference type="SUPFAM" id="SSF63825">
    <property type="entry name" value="YWTD domain"/>
    <property type="match status" value="1"/>
</dbReference>
<dbReference type="eggNOG" id="COG3391">
    <property type="taxonomic scope" value="Bacteria"/>
</dbReference>
<comment type="subcellular location">
    <subcellularLocation>
        <location evidence="1">Cell membrane</location>
        <topology evidence="1">Single-pass type I membrane protein</topology>
    </subcellularLocation>
</comment>
<feature type="chain" id="PRO_5002658981" description="receptor protein-tyrosine kinase" evidence="18">
    <location>
        <begin position="23"/>
        <end position="3089"/>
    </location>
</feature>
<dbReference type="NCBIfam" id="TIGR04183">
    <property type="entry name" value="Por_Secre_tail"/>
    <property type="match status" value="1"/>
</dbReference>
<dbReference type="GO" id="GO:0005886">
    <property type="term" value="C:plasma membrane"/>
    <property type="evidence" value="ECO:0007669"/>
    <property type="project" value="UniProtKB-SubCell"/>
</dbReference>
<evidence type="ECO:0000256" key="13">
    <source>
        <dbReference type="ARBA" id="ARBA00023137"/>
    </source>
</evidence>
<gene>
    <name evidence="20" type="ordered locus">CA2559_01455</name>
</gene>
<keyword evidence="6 18" id="KW-0732">Signal</keyword>
<keyword evidence="12" id="KW-0472">Membrane</keyword>
<dbReference type="STRING" id="216432.CA2559_01455"/>
<dbReference type="GO" id="GO:0004714">
    <property type="term" value="F:transmembrane receptor protein tyrosine kinase activity"/>
    <property type="evidence" value="ECO:0007669"/>
    <property type="project" value="UniProtKB-EC"/>
</dbReference>
<organism evidence="20 21">
    <name type="scientific">Croceibacter atlanticus (strain ATCC BAA-628 / JCM 21780 / CIP 108009 / IAM 15332 / KCTC 12090 / HTCC2559)</name>
    <dbReference type="NCBI Taxonomy" id="216432"/>
    <lineage>
        <taxon>Bacteria</taxon>
        <taxon>Pseudomonadati</taxon>
        <taxon>Bacteroidota</taxon>
        <taxon>Flavobacteriia</taxon>
        <taxon>Flavobacteriales</taxon>
        <taxon>Flavobacteriaceae</taxon>
        <taxon>Croceibacter</taxon>
    </lineage>
</organism>
<feature type="domain" description="HYR" evidence="19">
    <location>
        <begin position="1318"/>
        <end position="1405"/>
    </location>
</feature>
<feature type="domain" description="HYR" evidence="19">
    <location>
        <begin position="1672"/>
        <end position="1766"/>
    </location>
</feature>
<keyword evidence="8" id="KW-0547">Nucleotide-binding</keyword>
<dbReference type="HOGENOM" id="CLU_225821_0_0_10"/>
<dbReference type="InterPro" id="IPR003410">
    <property type="entry name" value="HYR_dom"/>
</dbReference>
<keyword evidence="15" id="KW-0675">Receptor</keyword>
<evidence type="ECO:0000313" key="20">
    <source>
        <dbReference type="EMBL" id="EAP87380.1"/>
    </source>
</evidence>
<dbReference type="Proteomes" id="UP000002297">
    <property type="component" value="Chromosome"/>
</dbReference>
<keyword evidence="11" id="KW-1133">Transmembrane helix</keyword>
<dbReference type="EMBL" id="CP002046">
    <property type="protein sequence ID" value="EAP87380.1"/>
    <property type="molecule type" value="Genomic_DNA"/>
</dbReference>